<feature type="compositionally biased region" description="Basic and acidic residues" evidence="1">
    <location>
        <begin position="1"/>
        <end position="17"/>
    </location>
</feature>
<organism evidence="2 3">
    <name type="scientific">Aureobasidium pullulans</name>
    <name type="common">Black yeast</name>
    <name type="synonym">Pullularia pullulans</name>
    <dbReference type="NCBI Taxonomy" id="5580"/>
    <lineage>
        <taxon>Eukaryota</taxon>
        <taxon>Fungi</taxon>
        <taxon>Dikarya</taxon>
        <taxon>Ascomycota</taxon>
        <taxon>Pezizomycotina</taxon>
        <taxon>Dothideomycetes</taxon>
        <taxon>Dothideomycetidae</taxon>
        <taxon>Dothideales</taxon>
        <taxon>Saccotheciaceae</taxon>
        <taxon>Aureobasidium</taxon>
    </lineage>
</organism>
<name>A0ABR0TE29_AURPU</name>
<keyword evidence="3" id="KW-1185">Reference proteome</keyword>
<sequence>MPTEKHHSDRPGKRNLERIASNPQAHEKALELLKSIDPYAFGTIAAQNSRTAAKNLWEFFSEKYLRKDPSQGPPEVKDLLQFIAMIPTCVKGMHKLDGTTTMSLSSLKRWLQATLEHFEIIFNWQPPPSARYSLGSLLQTMETNGDVTRMPRRHKQWISAELISHMTYALFQEALTNGTTSWDLTIAKSLSLSVQCVTGARAGDLVKANGCADDMVVKLKDFVIKVVTSPDGVFFRARLVLRFTKGKKHDPCRNHVIAIQSSLDPKLNTTDPIKLVLLLGLRTGALQARSIQEVINTALTKQDGLVQWAQPEWPLHPAFESNASAVISSSPTTGSQLGHTLNEAAKLTGINEPLIPHDIRRGAARDMYRLPSLSIAGSSAAQTLLDHSESSLRSGVTDEYVNEPVDSRWEERANSVSDPQWDPRPRLKRPRLEANDFFMDGFTGFEDDSEDSDTESDDIDGVAISSNRSINDGDERLAPLDLRSLDFIEFFSRINSTTAFHSRRNASKHTGKANDTDIGNTRAIPTAFKLRCKNFSNCGMDFETFVEHERHQMSCTPENTLKKAHLGIT</sequence>
<protein>
    <submittedName>
        <fullName evidence="2">Uncharacterized protein</fullName>
    </submittedName>
</protein>
<evidence type="ECO:0000313" key="3">
    <source>
        <dbReference type="Proteomes" id="UP001341245"/>
    </source>
</evidence>
<feature type="region of interest" description="Disordered" evidence="1">
    <location>
        <begin position="407"/>
        <end position="428"/>
    </location>
</feature>
<dbReference type="Proteomes" id="UP001341245">
    <property type="component" value="Unassembled WGS sequence"/>
</dbReference>
<proteinExistence type="predicted"/>
<reference evidence="2 3" key="1">
    <citation type="submission" date="2023-11" db="EMBL/GenBank/DDBJ databases">
        <title>Draft genome sequence and annotation of the polyextremotolerant black yeast-like fungus Aureobasidium pullulans NRRL 62042.</title>
        <authorList>
            <person name="Dielentheis-Frenken M.R.E."/>
            <person name="Wibberg D."/>
            <person name="Blank L.M."/>
            <person name="Tiso T."/>
        </authorList>
    </citation>
    <scope>NUCLEOTIDE SEQUENCE [LARGE SCALE GENOMIC DNA]</scope>
    <source>
        <strain evidence="2 3">NRRL 62042</strain>
    </source>
</reference>
<evidence type="ECO:0000313" key="2">
    <source>
        <dbReference type="EMBL" id="KAK6002407.1"/>
    </source>
</evidence>
<gene>
    <name evidence="2" type="ORF">QM012_002045</name>
</gene>
<comment type="caution">
    <text evidence="2">The sequence shown here is derived from an EMBL/GenBank/DDBJ whole genome shotgun (WGS) entry which is preliminary data.</text>
</comment>
<feature type="compositionally biased region" description="Acidic residues" evidence="1">
    <location>
        <begin position="445"/>
        <end position="460"/>
    </location>
</feature>
<feature type="region of interest" description="Disordered" evidence="1">
    <location>
        <begin position="443"/>
        <end position="467"/>
    </location>
</feature>
<dbReference type="EMBL" id="JASGXD010000012">
    <property type="protein sequence ID" value="KAK6002407.1"/>
    <property type="molecule type" value="Genomic_DNA"/>
</dbReference>
<evidence type="ECO:0000256" key="1">
    <source>
        <dbReference type="SAM" id="MobiDB-lite"/>
    </source>
</evidence>
<accession>A0ABR0TE29</accession>
<feature type="region of interest" description="Disordered" evidence="1">
    <location>
        <begin position="1"/>
        <end position="21"/>
    </location>
</feature>